<dbReference type="SUPFAM" id="SSF54637">
    <property type="entry name" value="Thioesterase/thiol ester dehydrase-isomerase"/>
    <property type="match status" value="1"/>
</dbReference>
<dbReference type="Proteomes" id="UP000034392">
    <property type="component" value="Chromosome"/>
</dbReference>
<dbReference type="OrthoDB" id="4235906at2"/>
<sequence length="178" mass="19670">MAEDEDLIGPELRAWIGRGIGRIKVPEPISGSEVRRFARATGDYNPLWFDEEYARAAGYSGRVVPPMVVHEVFRRVGGEGGEWTDPWLSLPMPAGYTEARNAGSESEWLAPVYLDTPLFIECDVVDIFARKGRSGNTTIFSQREERLLDEAGEVVFRRLQTIAHLKPAPAPQGAGKGA</sequence>
<evidence type="ECO:0000259" key="1">
    <source>
        <dbReference type="Pfam" id="PF13452"/>
    </source>
</evidence>
<accession>A0A0F7KR03</accession>
<dbReference type="STRING" id="1267766.WYH_01877"/>
<protein>
    <submittedName>
        <fullName evidence="2">MaoC like domain protein</fullName>
    </submittedName>
</protein>
<dbReference type="RefSeq" id="WP_046903597.1">
    <property type="nucleotide sequence ID" value="NZ_CP011452.2"/>
</dbReference>
<name>A0A0F7KR03_9SPHN</name>
<feature type="domain" description="FAS1-like dehydratase" evidence="1">
    <location>
        <begin position="14"/>
        <end position="157"/>
    </location>
</feature>
<dbReference type="Gene3D" id="3.10.129.10">
    <property type="entry name" value="Hotdog Thioesterase"/>
    <property type="match status" value="1"/>
</dbReference>
<dbReference type="InterPro" id="IPR039569">
    <property type="entry name" value="FAS1-like_DH_region"/>
</dbReference>
<reference evidence="2" key="1">
    <citation type="submission" date="2015-05" db="EMBL/GenBank/DDBJ databases">
        <title>The complete genome of Altererythrobacter atlanticus strain 26DY36.</title>
        <authorList>
            <person name="Wu Y.-H."/>
            <person name="Cheng H."/>
            <person name="Wu X.-W."/>
        </authorList>
    </citation>
    <scope>NUCLEOTIDE SEQUENCE [LARGE SCALE GENOMIC DNA]</scope>
    <source>
        <strain evidence="2">26DY36</strain>
    </source>
</reference>
<evidence type="ECO:0000313" key="2">
    <source>
        <dbReference type="EMBL" id="AKH42913.1"/>
    </source>
</evidence>
<gene>
    <name evidence="2" type="ORF">WYH_01877</name>
</gene>
<dbReference type="Pfam" id="PF13452">
    <property type="entry name" value="FAS1_DH_region"/>
    <property type="match status" value="1"/>
</dbReference>
<dbReference type="EMBL" id="CP011452">
    <property type="protein sequence ID" value="AKH42913.1"/>
    <property type="molecule type" value="Genomic_DNA"/>
</dbReference>
<dbReference type="AlphaFoldDB" id="A0A0F7KR03"/>
<dbReference type="CDD" id="cd03441">
    <property type="entry name" value="R_hydratase_like"/>
    <property type="match status" value="1"/>
</dbReference>
<organism evidence="2 3">
    <name type="scientific">Croceibacterium atlanticum</name>
    <dbReference type="NCBI Taxonomy" id="1267766"/>
    <lineage>
        <taxon>Bacteria</taxon>
        <taxon>Pseudomonadati</taxon>
        <taxon>Pseudomonadota</taxon>
        <taxon>Alphaproteobacteria</taxon>
        <taxon>Sphingomonadales</taxon>
        <taxon>Erythrobacteraceae</taxon>
        <taxon>Croceibacterium</taxon>
    </lineage>
</organism>
<dbReference type="PATRIC" id="fig|1267766.3.peg.1898"/>
<evidence type="ECO:0000313" key="3">
    <source>
        <dbReference type="Proteomes" id="UP000034392"/>
    </source>
</evidence>
<proteinExistence type="predicted"/>
<dbReference type="InterPro" id="IPR029069">
    <property type="entry name" value="HotDog_dom_sf"/>
</dbReference>
<keyword evidence="3" id="KW-1185">Reference proteome</keyword>
<dbReference type="KEGG" id="aay:WYH_01877"/>